<accession>A0ACC1P8I0</accession>
<name>A0ACC1P8I0_9PEZI</name>
<evidence type="ECO:0000313" key="1">
    <source>
        <dbReference type="EMBL" id="KAJ2988258.1"/>
    </source>
</evidence>
<dbReference type="EMBL" id="JAPDGR010000673">
    <property type="protein sequence ID" value="KAJ2988258.1"/>
    <property type="molecule type" value="Genomic_DNA"/>
</dbReference>
<evidence type="ECO:0000313" key="2">
    <source>
        <dbReference type="Proteomes" id="UP001143856"/>
    </source>
</evidence>
<organism evidence="1 2">
    <name type="scientific">Xylaria curta</name>
    <dbReference type="NCBI Taxonomy" id="42375"/>
    <lineage>
        <taxon>Eukaryota</taxon>
        <taxon>Fungi</taxon>
        <taxon>Dikarya</taxon>
        <taxon>Ascomycota</taxon>
        <taxon>Pezizomycotina</taxon>
        <taxon>Sordariomycetes</taxon>
        <taxon>Xylariomycetidae</taxon>
        <taxon>Xylariales</taxon>
        <taxon>Xylariaceae</taxon>
        <taxon>Xylaria</taxon>
    </lineage>
</organism>
<protein>
    <submittedName>
        <fullName evidence="1">Uncharacterized protein</fullName>
    </submittedName>
</protein>
<sequence>MSGYKVALTTITLLAAAALNGVVAAKPSSGCGNSPKLAGNGTVEHLITVGGKSRKFYLKTPATYDNNHPYRFIFTLHALGGSANQVATGTGGYNAWYGLPPLVNDTTDAIYVAPDGLDRGWANQNDGDVTFLSEVIKQVEADLCIDQSLRFSTGFSYGGAMSYALACSLGSEIRAIAVLSGNPQISGCAGGTSTGRLLRTAWCIRFQFFP</sequence>
<reference evidence="1" key="1">
    <citation type="submission" date="2022-10" db="EMBL/GenBank/DDBJ databases">
        <title>Genome Sequence of Xylaria curta.</title>
        <authorList>
            <person name="Buettner E."/>
        </authorList>
    </citation>
    <scope>NUCLEOTIDE SEQUENCE</scope>
    <source>
        <strain evidence="1">Babe10</strain>
    </source>
</reference>
<comment type="caution">
    <text evidence="1">The sequence shown here is derived from an EMBL/GenBank/DDBJ whole genome shotgun (WGS) entry which is preliminary data.</text>
</comment>
<proteinExistence type="predicted"/>
<gene>
    <name evidence="1" type="ORF">NUW58_g4074</name>
</gene>
<dbReference type="Proteomes" id="UP001143856">
    <property type="component" value="Unassembled WGS sequence"/>
</dbReference>
<keyword evidence="2" id="KW-1185">Reference proteome</keyword>